<dbReference type="SMART" id="SM00005">
    <property type="entry name" value="DEATH"/>
    <property type="match status" value="1"/>
</dbReference>
<dbReference type="Proteomes" id="UP000264800">
    <property type="component" value="Unplaced"/>
</dbReference>
<evidence type="ECO:0000313" key="3">
    <source>
        <dbReference type="Ensembl" id="ENSKMAP00000000799.1"/>
    </source>
</evidence>
<dbReference type="GO" id="GO:0002020">
    <property type="term" value="F:protease binding"/>
    <property type="evidence" value="ECO:0007669"/>
    <property type="project" value="InterPro"/>
</dbReference>
<evidence type="ECO:0000259" key="2">
    <source>
        <dbReference type="PROSITE" id="PS50209"/>
    </source>
</evidence>
<dbReference type="SUPFAM" id="SSF47986">
    <property type="entry name" value="DEATH domain"/>
    <property type="match status" value="2"/>
</dbReference>
<name>A0A3Q2ZRI8_KRYMA</name>
<dbReference type="SMART" id="SM00114">
    <property type="entry name" value="CARD"/>
    <property type="match status" value="1"/>
</dbReference>
<dbReference type="GO" id="GO:0042981">
    <property type="term" value="P:regulation of apoptotic process"/>
    <property type="evidence" value="ECO:0007669"/>
    <property type="project" value="InterPro"/>
</dbReference>
<reference evidence="3" key="2">
    <citation type="submission" date="2025-09" db="UniProtKB">
        <authorList>
            <consortium name="Ensembl"/>
        </authorList>
    </citation>
    <scope>IDENTIFICATION</scope>
</reference>
<dbReference type="InterPro" id="IPR037939">
    <property type="entry name" value="CRADD"/>
</dbReference>
<proteinExistence type="predicted"/>
<keyword evidence="4" id="KW-1185">Reference proteome</keyword>
<dbReference type="Gene3D" id="1.10.533.10">
    <property type="entry name" value="Death Domain, Fas"/>
    <property type="match status" value="2"/>
</dbReference>
<dbReference type="PROSITE" id="PS50017">
    <property type="entry name" value="DEATH_DOMAIN"/>
    <property type="match status" value="1"/>
</dbReference>
<dbReference type="Ensembl" id="ENSKMAT00000000829.1">
    <property type="protein sequence ID" value="ENSKMAP00000000799.1"/>
    <property type="gene ID" value="ENSKMAG00000000617.1"/>
</dbReference>
<evidence type="ECO:0000313" key="4">
    <source>
        <dbReference type="Proteomes" id="UP000264800"/>
    </source>
</evidence>
<feature type="domain" description="Death" evidence="1">
    <location>
        <begin position="113"/>
        <end position="185"/>
    </location>
</feature>
<dbReference type="PANTHER" id="PTHR15034:SF5">
    <property type="entry name" value="DEATH DOMAIN-CONTAINING PROTEIN CRADD"/>
    <property type="match status" value="1"/>
</dbReference>
<feature type="domain" description="CARD" evidence="2">
    <location>
        <begin position="1"/>
        <end position="78"/>
    </location>
</feature>
<sequence length="196" mass="22285">MEPAHRALLRKFRLQLSDQLLVSDAIVPFLYQEEVLTDAQVEEVESQVTNKQKNLKLLDLLPNCGPRAFQTFLQALQDFSWIRDLLVLELQTLWTGSWDHCRLPDSVLQKVPSDRELSRLASRLGTEWEAVLMDLGLSAEALYRCRSDHSQNTQSAVLAGLVQWRRSKGKQATVERLLQSLRAAGVHPSVLEDVLL</sequence>
<dbReference type="InterPro" id="IPR000488">
    <property type="entry name" value="Death_dom"/>
</dbReference>
<dbReference type="InterPro" id="IPR011029">
    <property type="entry name" value="DEATH-like_dom_sf"/>
</dbReference>
<dbReference type="Pfam" id="PF00619">
    <property type="entry name" value="CARD"/>
    <property type="match status" value="1"/>
</dbReference>
<evidence type="ECO:0000259" key="1">
    <source>
        <dbReference type="PROSITE" id="PS50017"/>
    </source>
</evidence>
<dbReference type="Pfam" id="PF00531">
    <property type="entry name" value="Death"/>
    <property type="match status" value="1"/>
</dbReference>
<dbReference type="OMA" id="RCRSDHS"/>
<accession>A0A3Q2ZRI8</accession>
<dbReference type="GO" id="GO:0070513">
    <property type="term" value="F:death domain binding"/>
    <property type="evidence" value="ECO:0007669"/>
    <property type="project" value="InterPro"/>
</dbReference>
<dbReference type="PANTHER" id="PTHR15034">
    <property type="entry name" value="DEATH DOMAIN-CONTAINING PROTEIN CRADD"/>
    <property type="match status" value="1"/>
</dbReference>
<dbReference type="InterPro" id="IPR001315">
    <property type="entry name" value="CARD"/>
</dbReference>
<protein>
    <submittedName>
        <fullName evidence="3">Death domain-containing protein CRADD-like</fullName>
    </submittedName>
</protein>
<dbReference type="GO" id="GO:0007165">
    <property type="term" value="P:signal transduction"/>
    <property type="evidence" value="ECO:0007669"/>
    <property type="project" value="InterPro"/>
</dbReference>
<organism evidence="3 4">
    <name type="scientific">Kryptolebias marmoratus</name>
    <name type="common">Mangrove killifish</name>
    <name type="synonym">Rivulus marmoratus</name>
    <dbReference type="NCBI Taxonomy" id="37003"/>
    <lineage>
        <taxon>Eukaryota</taxon>
        <taxon>Metazoa</taxon>
        <taxon>Chordata</taxon>
        <taxon>Craniata</taxon>
        <taxon>Vertebrata</taxon>
        <taxon>Euteleostomi</taxon>
        <taxon>Actinopterygii</taxon>
        <taxon>Neopterygii</taxon>
        <taxon>Teleostei</taxon>
        <taxon>Neoteleostei</taxon>
        <taxon>Acanthomorphata</taxon>
        <taxon>Ovalentaria</taxon>
        <taxon>Atherinomorphae</taxon>
        <taxon>Cyprinodontiformes</taxon>
        <taxon>Rivulidae</taxon>
        <taxon>Kryptolebias</taxon>
    </lineage>
</organism>
<reference evidence="3" key="1">
    <citation type="submission" date="2025-08" db="UniProtKB">
        <authorList>
            <consortium name="Ensembl"/>
        </authorList>
    </citation>
    <scope>IDENTIFICATION</scope>
</reference>
<dbReference type="AlphaFoldDB" id="A0A3Q2ZRI8"/>
<dbReference type="GeneTree" id="ENSGT00390000014448"/>
<dbReference type="PROSITE" id="PS50209">
    <property type="entry name" value="CARD"/>
    <property type="match status" value="1"/>
</dbReference>